<evidence type="ECO:0000313" key="4">
    <source>
        <dbReference type="EMBL" id="GBB87727.1"/>
    </source>
</evidence>
<dbReference type="AlphaFoldDB" id="A0A2Z6QBZ5"/>
<feature type="transmembrane region" description="Helical" evidence="2">
    <location>
        <begin position="119"/>
        <end position="140"/>
    </location>
</feature>
<gene>
    <name evidence="5" type="ORF">RCL2_002177800</name>
    <name evidence="4" type="ORF">RclHR1_01420030</name>
</gene>
<sequence length="180" mass="20320">MRLFISIARTLLLAFSLVCLTLDAGSIRIIDSLYSTYSSYSSYSSTYINLDESLFKIRSILAFSMFNDLLSFLVSAYYIVMIEKKWNQVPATYDIIICGVELVLWVIYAGLQFQYKELILTSVYSILIIILYSALGAVLFNHRRNLAHSGENPTPLSRDSGTNNTTNNATNNTTIEVHQT</sequence>
<feature type="chain" id="PRO_5036060048" description="MARVEL domain-containing protein" evidence="3">
    <location>
        <begin position="27"/>
        <end position="180"/>
    </location>
</feature>
<feature type="transmembrane region" description="Helical" evidence="2">
    <location>
        <begin position="60"/>
        <end position="80"/>
    </location>
</feature>
<evidence type="ECO:0008006" key="7">
    <source>
        <dbReference type="Google" id="ProtNLM"/>
    </source>
</evidence>
<accession>A0A2Z6QBZ5</accession>
<reference evidence="5" key="2">
    <citation type="submission" date="2019-10" db="EMBL/GenBank/DDBJ databases">
        <title>Conservation and host-specific expression of non-tandemly repeated heterogenous ribosome RNA gene in arbuscular mycorrhizal fungi.</title>
        <authorList>
            <person name="Maeda T."/>
            <person name="Kobayashi Y."/>
            <person name="Nakagawa T."/>
            <person name="Ezawa T."/>
            <person name="Yamaguchi K."/>
            <person name="Bino T."/>
            <person name="Nishimoto Y."/>
            <person name="Shigenobu S."/>
            <person name="Kawaguchi M."/>
        </authorList>
    </citation>
    <scope>NUCLEOTIDE SEQUENCE</scope>
    <source>
        <strain evidence="5">HR1</strain>
    </source>
</reference>
<keyword evidence="6" id="KW-1185">Reference proteome</keyword>
<feature type="transmembrane region" description="Helical" evidence="2">
    <location>
        <begin position="92"/>
        <end position="113"/>
    </location>
</feature>
<feature type="compositionally biased region" description="Polar residues" evidence="1">
    <location>
        <begin position="151"/>
        <end position="161"/>
    </location>
</feature>
<organism evidence="4 6">
    <name type="scientific">Rhizophagus clarus</name>
    <dbReference type="NCBI Taxonomy" id="94130"/>
    <lineage>
        <taxon>Eukaryota</taxon>
        <taxon>Fungi</taxon>
        <taxon>Fungi incertae sedis</taxon>
        <taxon>Mucoromycota</taxon>
        <taxon>Glomeromycotina</taxon>
        <taxon>Glomeromycetes</taxon>
        <taxon>Glomerales</taxon>
        <taxon>Glomeraceae</taxon>
        <taxon>Rhizophagus</taxon>
    </lineage>
</organism>
<keyword evidence="3" id="KW-0732">Signal</keyword>
<evidence type="ECO:0000256" key="1">
    <source>
        <dbReference type="SAM" id="MobiDB-lite"/>
    </source>
</evidence>
<keyword evidence="2" id="KW-0472">Membrane</keyword>
<dbReference type="Proteomes" id="UP000247702">
    <property type="component" value="Unassembled WGS sequence"/>
</dbReference>
<dbReference type="OrthoDB" id="2367547at2759"/>
<dbReference type="EMBL" id="BLAL01000239">
    <property type="protein sequence ID" value="GES95087.1"/>
    <property type="molecule type" value="Genomic_DNA"/>
</dbReference>
<dbReference type="Proteomes" id="UP000615446">
    <property type="component" value="Unassembled WGS sequence"/>
</dbReference>
<reference evidence="4 6" key="1">
    <citation type="submission" date="2017-11" db="EMBL/GenBank/DDBJ databases">
        <title>The genome of Rhizophagus clarus HR1 reveals common genetic basis of auxotrophy among arbuscular mycorrhizal fungi.</title>
        <authorList>
            <person name="Kobayashi Y."/>
        </authorList>
    </citation>
    <scope>NUCLEOTIDE SEQUENCE [LARGE SCALE GENOMIC DNA]</scope>
    <source>
        <strain evidence="4 6">HR1</strain>
    </source>
</reference>
<evidence type="ECO:0000256" key="3">
    <source>
        <dbReference type="SAM" id="SignalP"/>
    </source>
</evidence>
<evidence type="ECO:0000256" key="2">
    <source>
        <dbReference type="SAM" id="Phobius"/>
    </source>
</evidence>
<feature type="region of interest" description="Disordered" evidence="1">
    <location>
        <begin position="150"/>
        <end position="180"/>
    </location>
</feature>
<keyword evidence="2" id="KW-1133">Transmembrane helix</keyword>
<evidence type="ECO:0000313" key="5">
    <source>
        <dbReference type="EMBL" id="GES95087.1"/>
    </source>
</evidence>
<feature type="compositionally biased region" description="Low complexity" evidence="1">
    <location>
        <begin position="162"/>
        <end position="174"/>
    </location>
</feature>
<proteinExistence type="predicted"/>
<feature type="signal peptide" evidence="3">
    <location>
        <begin position="1"/>
        <end position="26"/>
    </location>
</feature>
<dbReference type="EMBL" id="BEXD01000469">
    <property type="protein sequence ID" value="GBB87727.1"/>
    <property type="molecule type" value="Genomic_DNA"/>
</dbReference>
<keyword evidence="2" id="KW-0812">Transmembrane</keyword>
<protein>
    <recommendedName>
        <fullName evidence="7">MARVEL domain-containing protein</fullName>
    </recommendedName>
</protein>
<evidence type="ECO:0000313" key="6">
    <source>
        <dbReference type="Proteomes" id="UP000247702"/>
    </source>
</evidence>
<comment type="caution">
    <text evidence="4">The sequence shown here is derived from an EMBL/GenBank/DDBJ whole genome shotgun (WGS) entry which is preliminary data.</text>
</comment>
<name>A0A2Z6QBZ5_9GLOM</name>